<keyword evidence="4" id="KW-0238">DNA-binding</keyword>
<dbReference type="SMART" id="SM00353">
    <property type="entry name" value="HLH"/>
    <property type="match status" value="1"/>
</dbReference>
<comment type="caution">
    <text evidence="9">The sequence shown here is derived from an EMBL/GenBank/DDBJ whole genome shotgun (WGS) entry which is preliminary data.</text>
</comment>
<organism evidence="9 10">
    <name type="scientific">Panicum virgatum</name>
    <name type="common">Blackwell switchgrass</name>
    <dbReference type="NCBI Taxonomy" id="38727"/>
    <lineage>
        <taxon>Eukaryota</taxon>
        <taxon>Viridiplantae</taxon>
        <taxon>Streptophyta</taxon>
        <taxon>Embryophyta</taxon>
        <taxon>Tracheophyta</taxon>
        <taxon>Spermatophyta</taxon>
        <taxon>Magnoliopsida</taxon>
        <taxon>Liliopsida</taxon>
        <taxon>Poales</taxon>
        <taxon>Poaceae</taxon>
        <taxon>PACMAD clade</taxon>
        <taxon>Panicoideae</taxon>
        <taxon>Panicodae</taxon>
        <taxon>Paniceae</taxon>
        <taxon>Panicinae</taxon>
        <taxon>Panicum</taxon>
        <taxon>Panicum sect. Hiantes</taxon>
    </lineage>
</organism>
<accession>A0A8T0T8A0</accession>
<evidence type="ECO:0000256" key="3">
    <source>
        <dbReference type="ARBA" id="ARBA00023015"/>
    </source>
</evidence>
<dbReference type="Gene3D" id="4.10.280.10">
    <property type="entry name" value="Helix-loop-helix DNA-binding domain"/>
    <property type="match status" value="1"/>
</dbReference>
<protein>
    <recommendedName>
        <fullName evidence="8">BHLH domain-containing protein</fullName>
    </recommendedName>
</protein>
<dbReference type="CDD" id="cd11448">
    <property type="entry name" value="bHLH_AtFAMA_like"/>
    <property type="match status" value="1"/>
</dbReference>
<evidence type="ECO:0000256" key="5">
    <source>
        <dbReference type="ARBA" id="ARBA00023163"/>
    </source>
</evidence>
<sequence>MALLEAVVFPPEPDHPRVPCCRSCGTSCVLSGYGVAASAGEFEGIIERGVVVQEDGELPVVTPPHGSACCAWAGGAATSSCWVGPVSSTTTTLATSSARRPVYQPAGTRTPRRRRGTIAKAARRSLVEAESHRQNHIAVERNRRRQMNEHLATLRALMPPSYARRGDQASIVGGAIDFVKELEHHLQSLQAQRRHHPAAVGHGAERFPGFFTFPQYPAAAAAAAANDDVDNASSGGGEGRPVTRPGVAADVEATVSEGHATVKVLAPRRRRMLLRLLLGMQRRGLAALHLNASTTADQMVLYTFSLKMGDGWQLSSAGDVAAAVHDIVVTAMDTAEECPIIYPTN</sequence>
<keyword evidence="5" id="KW-0804">Transcription</keyword>
<proteinExistence type="inferred from homology"/>
<dbReference type="Pfam" id="PF00010">
    <property type="entry name" value="HLH"/>
    <property type="match status" value="1"/>
</dbReference>
<dbReference type="PANTHER" id="PTHR11969">
    <property type="entry name" value="MAX DIMERIZATION, MAD"/>
    <property type="match status" value="1"/>
</dbReference>
<evidence type="ECO:0000313" key="10">
    <source>
        <dbReference type="Proteomes" id="UP000823388"/>
    </source>
</evidence>
<dbReference type="SUPFAM" id="SSF47459">
    <property type="entry name" value="HLH, helix-loop-helix DNA-binding domain"/>
    <property type="match status" value="1"/>
</dbReference>
<evidence type="ECO:0000256" key="4">
    <source>
        <dbReference type="ARBA" id="ARBA00023125"/>
    </source>
</evidence>
<evidence type="ECO:0000256" key="2">
    <source>
        <dbReference type="ARBA" id="ARBA00005510"/>
    </source>
</evidence>
<keyword evidence="10" id="KW-1185">Reference proteome</keyword>
<dbReference type="Proteomes" id="UP000823388">
    <property type="component" value="Chromosome 4N"/>
</dbReference>
<comment type="similarity">
    <text evidence="2">Belongs to the bHLH protein family.</text>
</comment>
<name>A0A8T0T8A0_PANVG</name>
<evidence type="ECO:0000313" key="9">
    <source>
        <dbReference type="EMBL" id="KAG2605475.1"/>
    </source>
</evidence>
<dbReference type="GO" id="GO:0005634">
    <property type="term" value="C:nucleus"/>
    <property type="evidence" value="ECO:0007669"/>
    <property type="project" value="UniProtKB-SubCell"/>
</dbReference>
<evidence type="ECO:0000256" key="6">
    <source>
        <dbReference type="ARBA" id="ARBA00023242"/>
    </source>
</evidence>
<gene>
    <name evidence="9" type="ORF">PVAP13_4NG301600</name>
</gene>
<dbReference type="PANTHER" id="PTHR11969:SF62">
    <property type="entry name" value="BHLH TRANSCRIPTION FACTOR"/>
    <property type="match status" value="1"/>
</dbReference>
<dbReference type="InterPro" id="IPR036638">
    <property type="entry name" value="HLH_DNA-bd_sf"/>
</dbReference>
<dbReference type="EMBL" id="CM029044">
    <property type="protein sequence ID" value="KAG2605475.1"/>
    <property type="molecule type" value="Genomic_DNA"/>
</dbReference>
<dbReference type="PROSITE" id="PS50888">
    <property type="entry name" value="BHLH"/>
    <property type="match status" value="1"/>
</dbReference>
<feature type="region of interest" description="Disordered" evidence="7">
    <location>
        <begin position="93"/>
        <end position="113"/>
    </location>
</feature>
<evidence type="ECO:0000256" key="1">
    <source>
        <dbReference type="ARBA" id="ARBA00004123"/>
    </source>
</evidence>
<dbReference type="GO" id="GO:0046983">
    <property type="term" value="F:protein dimerization activity"/>
    <property type="evidence" value="ECO:0007669"/>
    <property type="project" value="InterPro"/>
</dbReference>
<keyword evidence="3" id="KW-0805">Transcription regulation</keyword>
<comment type="subcellular location">
    <subcellularLocation>
        <location evidence="1">Nucleus</location>
    </subcellularLocation>
</comment>
<evidence type="ECO:0000259" key="8">
    <source>
        <dbReference type="PROSITE" id="PS50888"/>
    </source>
</evidence>
<dbReference type="GO" id="GO:0000981">
    <property type="term" value="F:DNA-binding transcription factor activity, RNA polymerase II-specific"/>
    <property type="evidence" value="ECO:0007669"/>
    <property type="project" value="TreeGrafter"/>
</dbReference>
<feature type="domain" description="BHLH" evidence="8">
    <location>
        <begin position="131"/>
        <end position="182"/>
    </location>
</feature>
<dbReference type="GO" id="GO:0000978">
    <property type="term" value="F:RNA polymerase II cis-regulatory region sequence-specific DNA binding"/>
    <property type="evidence" value="ECO:0007669"/>
    <property type="project" value="TreeGrafter"/>
</dbReference>
<reference evidence="9" key="1">
    <citation type="submission" date="2020-05" db="EMBL/GenBank/DDBJ databases">
        <title>WGS assembly of Panicum virgatum.</title>
        <authorList>
            <person name="Lovell J.T."/>
            <person name="Jenkins J."/>
            <person name="Shu S."/>
            <person name="Juenger T.E."/>
            <person name="Schmutz J."/>
        </authorList>
    </citation>
    <scope>NUCLEOTIDE SEQUENCE</scope>
    <source>
        <strain evidence="9">AP13</strain>
    </source>
</reference>
<dbReference type="InterPro" id="IPR011598">
    <property type="entry name" value="bHLH_dom"/>
</dbReference>
<dbReference type="AlphaFoldDB" id="A0A8T0T8A0"/>
<keyword evidence="6" id="KW-0539">Nucleus</keyword>
<evidence type="ECO:0000256" key="7">
    <source>
        <dbReference type="SAM" id="MobiDB-lite"/>
    </source>
</evidence>